<dbReference type="InterPro" id="IPR006703">
    <property type="entry name" value="G_AIG1"/>
</dbReference>
<gene>
    <name evidence="10" type="ORF">BaRGS_00018972</name>
</gene>
<feature type="domain" description="RanBP2-type" evidence="8">
    <location>
        <begin position="42"/>
        <end position="71"/>
    </location>
</feature>
<evidence type="ECO:0000256" key="7">
    <source>
        <dbReference type="PROSITE-ProRule" id="PRU00322"/>
    </source>
</evidence>
<keyword evidence="5" id="KW-0862">Zinc</keyword>
<evidence type="ECO:0000313" key="10">
    <source>
        <dbReference type="EMBL" id="KAK7489790.1"/>
    </source>
</evidence>
<dbReference type="PROSITE" id="PS51720">
    <property type="entry name" value="G_AIG1"/>
    <property type="match status" value="1"/>
</dbReference>
<dbReference type="InterPro" id="IPR045058">
    <property type="entry name" value="GIMA/IAN/Toc"/>
</dbReference>
<accession>A0ABD0KSM3</accession>
<keyword evidence="4 7" id="KW-0863">Zinc-finger</keyword>
<evidence type="ECO:0000256" key="5">
    <source>
        <dbReference type="ARBA" id="ARBA00022833"/>
    </source>
</evidence>
<evidence type="ECO:0000256" key="6">
    <source>
        <dbReference type="ARBA" id="ARBA00023134"/>
    </source>
</evidence>
<dbReference type="InterPro" id="IPR027417">
    <property type="entry name" value="P-loop_NTPase"/>
</dbReference>
<dbReference type="InterPro" id="IPR001876">
    <property type="entry name" value="Znf_RanBP2"/>
</dbReference>
<dbReference type="Proteomes" id="UP001519460">
    <property type="component" value="Unassembled WGS sequence"/>
</dbReference>
<dbReference type="PANTHER" id="PTHR10903:SF184">
    <property type="entry name" value="GTP-BINDING PROTEIN A"/>
    <property type="match status" value="1"/>
</dbReference>
<keyword evidence="6" id="KW-0342">GTP-binding</keyword>
<name>A0ABD0KSM3_9CAEN</name>
<dbReference type="InterPro" id="IPR015967">
    <property type="entry name" value="Rcmb_RecR_Znf"/>
</dbReference>
<dbReference type="GO" id="GO:0008270">
    <property type="term" value="F:zinc ion binding"/>
    <property type="evidence" value="ECO:0007669"/>
    <property type="project" value="UniProtKB-KW"/>
</dbReference>
<evidence type="ECO:0000256" key="4">
    <source>
        <dbReference type="ARBA" id="ARBA00022771"/>
    </source>
</evidence>
<dbReference type="PROSITE" id="PS01300">
    <property type="entry name" value="RECR"/>
    <property type="match status" value="1"/>
</dbReference>
<protein>
    <recommendedName>
        <fullName evidence="12">AIG1-type G domain-containing protein</fullName>
    </recommendedName>
</protein>
<dbReference type="Pfam" id="PF04548">
    <property type="entry name" value="AIG1"/>
    <property type="match status" value="1"/>
</dbReference>
<dbReference type="PROSITE" id="PS50199">
    <property type="entry name" value="ZF_RANBP2_2"/>
    <property type="match status" value="2"/>
</dbReference>
<comment type="caution">
    <text evidence="10">The sequence shown here is derived from an EMBL/GenBank/DDBJ whole genome shotgun (WGS) entry which is preliminary data.</text>
</comment>
<evidence type="ECO:0000313" key="11">
    <source>
        <dbReference type="Proteomes" id="UP001519460"/>
    </source>
</evidence>
<dbReference type="SMART" id="SM00547">
    <property type="entry name" value="ZnF_RBZ"/>
    <property type="match status" value="3"/>
</dbReference>
<dbReference type="EMBL" id="JACVVK020000134">
    <property type="protein sequence ID" value="KAK7489790.1"/>
    <property type="molecule type" value="Genomic_DNA"/>
</dbReference>
<dbReference type="GO" id="GO:0005525">
    <property type="term" value="F:GTP binding"/>
    <property type="evidence" value="ECO:0007669"/>
    <property type="project" value="UniProtKB-KW"/>
</dbReference>
<dbReference type="Gene3D" id="2.30.30.380">
    <property type="entry name" value="Zn-finger domain of Sec23/24"/>
    <property type="match status" value="1"/>
</dbReference>
<dbReference type="PROSITE" id="PS01358">
    <property type="entry name" value="ZF_RANBP2_1"/>
    <property type="match status" value="2"/>
</dbReference>
<evidence type="ECO:0000259" key="9">
    <source>
        <dbReference type="PROSITE" id="PS51720"/>
    </source>
</evidence>
<dbReference type="PANTHER" id="PTHR10903">
    <property type="entry name" value="GTPASE, IMAP FAMILY MEMBER-RELATED"/>
    <property type="match status" value="1"/>
</dbReference>
<dbReference type="SUPFAM" id="SSF52540">
    <property type="entry name" value="P-loop containing nucleoside triphosphate hydrolases"/>
    <property type="match status" value="1"/>
</dbReference>
<keyword evidence="3" id="KW-0547">Nucleotide-binding</keyword>
<evidence type="ECO:0008006" key="12">
    <source>
        <dbReference type="Google" id="ProtNLM"/>
    </source>
</evidence>
<dbReference type="AlphaFoldDB" id="A0ABD0KSM3"/>
<evidence type="ECO:0000256" key="1">
    <source>
        <dbReference type="ARBA" id="ARBA00008535"/>
    </source>
</evidence>
<feature type="domain" description="RanBP2-type" evidence="8">
    <location>
        <begin position="12"/>
        <end position="41"/>
    </location>
</feature>
<dbReference type="InterPro" id="IPR036443">
    <property type="entry name" value="Znf_RanBP2_sf"/>
</dbReference>
<dbReference type="Gene3D" id="3.40.50.300">
    <property type="entry name" value="P-loop containing nucleotide triphosphate hydrolases"/>
    <property type="match status" value="1"/>
</dbReference>
<reference evidence="10 11" key="1">
    <citation type="journal article" date="2023" name="Sci. Data">
        <title>Genome assembly of the Korean intertidal mud-creeper Batillaria attramentaria.</title>
        <authorList>
            <person name="Patra A.K."/>
            <person name="Ho P.T."/>
            <person name="Jun S."/>
            <person name="Lee S.J."/>
            <person name="Kim Y."/>
            <person name="Won Y.J."/>
        </authorList>
    </citation>
    <scope>NUCLEOTIDE SEQUENCE [LARGE SCALE GENOMIC DNA]</scope>
    <source>
        <strain evidence="10">Wonlab-2016</strain>
    </source>
</reference>
<comment type="similarity">
    <text evidence="1">Belongs to the TRAFAC class TrmE-Era-EngA-EngB-Septin-like GTPase superfamily. AIG1/Toc34/Toc159-like paraseptin GTPase family. IAN subfamily.</text>
</comment>
<feature type="domain" description="AIG1-type G" evidence="9">
    <location>
        <begin position="212"/>
        <end position="411"/>
    </location>
</feature>
<sequence>MGLYWKTVWRFSDKTWECKQCTLLNSAAREDCEVCRCKRDSADDMWQCTKCTMFTPVDEQKCGTCAQPRKTNDQAKQVLTETVKPTGVATVRDSVEEGAGMQLEDSSVHLQESHWVCTEDDCHTPNSDDSFCCSRCKTVRSHLSSLQNAQVYSDWVDNQEETQFKDDWRYRKTVTTNKYALADNLHTFHLGGASWEDLHMGTDDEEVLKFPDSECRIMLVGKTGHGKSSTGNTILGLQKFLSSSGFQSTTKKCQRFNRRRFGIHLELDEDAITTEIAKCLGIISPGPHAILVVVRIGMKFTAEEVKAVEQVRSIFGVQLLRYLVIVFTCGDVLAKDYGAMGGDESAAVKSMIDSSPDALKQLVKEANNRYVVFDNMASKSVKDRQVKRLIETIRDLLKVNGGSSLHLGHAR</sequence>
<evidence type="ECO:0000256" key="3">
    <source>
        <dbReference type="ARBA" id="ARBA00022741"/>
    </source>
</evidence>
<keyword evidence="11" id="KW-1185">Reference proteome</keyword>
<keyword evidence="2" id="KW-0479">Metal-binding</keyword>
<dbReference type="SUPFAM" id="SSF90209">
    <property type="entry name" value="Ran binding protein zinc finger-like"/>
    <property type="match status" value="2"/>
</dbReference>
<evidence type="ECO:0000259" key="8">
    <source>
        <dbReference type="PROSITE" id="PS50199"/>
    </source>
</evidence>
<organism evidence="10 11">
    <name type="scientific">Batillaria attramentaria</name>
    <dbReference type="NCBI Taxonomy" id="370345"/>
    <lineage>
        <taxon>Eukaryota</taxon>
        <taxon>Metazoa</taxon>
        <taxon>Spiralia</taxon>
        <taxon>Lophotrochozoa</taxon>
        <taxon>Mollusca</taxon>
        <taxon>Gastropoda</taxon>
        <taxon>Caenogastropoda</taxon>
        <taxon>Sorbeoconcha</taxon>
        <taxon>Cerithioidea</taxon>
        <taxon>Batillariidae</taxon>
        <taxon>Batillaria</taxon>
    </lineage>
</organism>
<evidence type="ECO:0000256" key="2">
    <source>
        <dbReference type="ARBA" id="ARBA00022723"/>
    </source>
</evidence>
<proteinExistence type="inferred from homology"/>